<dbReference type="EMBL" id="JASCZI010241716">
    <property type="protein sequence ID" value="MED6205641.1"/>
    <property type="molecule type" value="Genomic_DNA"/>
</dbReference>
<organism evidence="1 2">
    <name type="scientific">Stylosanthes scabra</name>
    <dbReference type="NCBI Taxonomy" id="79078"/>
    <lineage>
        <taxon>Eukaryota</taxon>
        <taxon>Viridiplantae</taxon>
        <taxon>Streptophyta</taxon>
        <taxon>Embryophyta</taxon>
        <taxon>Tracheophyta</taxon>
        <taxon>Spermatophyta</taxon>
        <taxon>Magnoliopsida</taxon>
        <taxon>eudicotyledons</taxon>
        <taxon>Gunneridae</taxon>
        <taxon>Pentapetalae</taxon>
        <taxon>rosids</taxon>
        <taxon>fabids</taxon>
        <taxon>Fabales</taxon>
        <taxon>Fabaceae</taxon>
        <taxon>Papilionoideae</taxon>
        <taxon>50 kb inversion clade</taxon>
        <taxon>dalbergioids sensu lato</taxon>
        <taxon>Dalbergieae</taxon>
        <taxon>Pterocarpus clade</taxon>
        <taxon>Stylosanthes</taxon>
    </lineage>
</organism>
<sequence length="131" mass="14321">MPITSLQSVCVVSSIGCSHRLFSLSRNTTAMSGAGLTTSEGMRRRKYSHVFAVIRSKATSSYILAPLSRFVTSTFFFAAAPSSAALPMFFSPTATNNLKCGLLIFFGLHYLVATRTISGKTYLKSQEMMRE</sequence>
<proteinExistence type="predicted"/>
<accession>A0ABU6Y6Z7</accession>
<name>A0ABU6Y6Z7_9FABA</name>
<dbReference type="Proteomes" id="UP001341840">
    <property type="component" value="Unassembled WGS sequence"/>
</dbReference>
<evidence type="ECO:0000313" key="2">
    <source>
        <dbReference type="Proteomes" id="UP001341840"/>
    </source>
</evidence>
<evidence type="ECO:0008006" key="3">
    <source>
        <dbReference type="Google" id="ProtNLM"/>
    </source>
</evidence>
<keyword evidence="2" id="KW-1185">Reference proteome</keyword>
<protein>
    <recommendedName>
        <fullName evidence="3">Secreted protein</fullName>
    </recommendedName>
</protein>
<evidence type="ECO:0000313" key="1">
    <source>
        <dbReference type="EMBL" id="MED6205641.1"/>
    </source>
</evidence>
<comment type="caution">
    <text evidence="1">The sequence shown here is derived from an EMBL/GenBank/DDBJ whole genome shotgun (WGS) entry which is preliminary data.</text>
</comment>
<gene>
    <name evidence="1" type="ORF">PIB30_019580</name>
</gene>
<reference evidence="1 2" key="1">
    <citation type="journal article" date="2023" name="Plants (Basel)">
        <title>Bridging the Gap: Combining Genomics and Transcriptomics Approaches to Understand Stylosanthes scabra, an Orphan Legume from the Brazilian Caatinga.</title>
        <authorList>
            <person name="Ferreira-Neto J.R.C."/>
            <person name="da Silva M.D."/>
            <person name="Binneck E."/>
            <person name="de Melo N.F."/>
            <person name="da Silva R.H."/>
            <person name="de Melo A.L.T.M."/>
            <person name="Pandolfi V."/>
            <person name="Bustamante F.O."/>
            <person name="Brasileiro-Vidal A.C."/>
            <person name="Benko-Iseppon A.M."/>
        </authorList>
    </citation>
    <scope>NUCLEOTIDE SEQUENCE [LARGE SCALE GENOMIC DNA]</scope>
    <source>
        <tissue evidence="1">Leaves</tissue>
    </source>
</reference>